<organism evidence="1 2">
    <name type="scientific">Curtobacterium salicis</name>
    <dbReference type="NCBI Taxonomy" id="1779862"/>
    <lineage>
        <taxon>Bacteria</taxon>
        <taxon>Bacillati</taxon>
        <taxon>Actinomycetota</taxon>
        <taxon>Actinomycetes</taxon>
        <taxon>Micrococcales</taxon>
        <taxon>Microbacteriaceae</taxon>
        <taxon>Curtobacterium</taxon>
    </lineage>
</organism>
<evidence type="ECO:0000313" key="2">
    <source>
        <dbReference type="Proteomes" id="UP001318300"/>
    </source>
</evidence>
<accession>A0ABX0T9D6</accession>
<dbReference type="RefSeq" id="WP_166781133.1">
    <property type="nucleotide sequence ID" value="NZ_JAAOYO010000004.1"/>
</dbReference>
<proteinExistence type="predicted"/>
<keyword evidence="2" id="KW-1185">Reference proteome</keyword>
<name>A0ABX0T9D6_9MICO</name>
<dbReference type="Proteomes" id="UP001318300">
    <property type="component" value="Unassembled WGS sequence"/>
</dbReference>
<dbReference type="EMBL" id="JAAOYO010000004">
    <property type="protein sequence ID" value="NII42136.1"/>
    <property type="molecule type" value="Genomic_DNA"/>
</dbReference>
<evidence type="ECO:0000313" key="1">
    <source>
        <dbReference type="EMBL" id="NII42136.1"/>
    </source>
</evidence>
<protein>
    <submittedName>
        <fullName evidence="1">Uncharacterized protein</fullName>
    </submittedName>
</protein>
<comment type="caution">
    <text evidence="1">The sequence shown here is derived from an EMBL/GenBank/DDBJ whole genome shotgun (WGS) entry which is preliminary data.</text>
</comment>
<sequence>MTTSTLPQSTDTSKDIVAKYGTDVLELAMTWVNSGVRHHTSIPPIIGDRYVMVLRQEPHNDRFPDRLTADRINPDQLDHLGLHPESGHQWGYDDEDDPGRFMFTVVGTYILDGIKPDTATLTFTATFHREPQEATA</sequence>
<reference evidence="1 2" key="1">
    <citation type="submission" date="2020-03" db="EMBL/GenBank/DDBJ databases">
        <title>Above-ground endophytic microbial communities from plants in different locations in the United States.</title>
        <authorList>
            <person name="Frank C."/>
        </authorList>
    </citation>
    <scope>NUCLEOTIDE SEQUENCE [LARGE SCALE GENOMIC DNA]</scope>
    <source>
        <strain evidence="1 2">WW7</strain>
    </source>
</reference>
<gene>
    <name evidence="1" type="ORF">E9228_002794</name>
</gene>